<evidence type="ECO:0000313" key="1">
    <source>
        <dbReference type="EMBL" id="MFC4961488.1"/>
    </source>
</evidence>
<name>A0ABV9UXZ0_9ACTN</name>
<evidence type="ECO:0000313" key="2">
    <source>
        <dbReference type="Proteomes" id="UP001595834"/>
    </source>
</evidence>
<dbReference type="RefSeq" id="WP_344380723.1">
    <property type="nucleotide sequence ID" value="NZ_BAAASQ010000053.1"/>
</dbReference>
<accession>A0ABV9UXZ0</accession>
<protein>
    <submittedName>
        <fullName evidence="1">Uncharacterized protein</fullName>
    </submittedName>
</protein>
<organism evidence="1 2">
    <name type="scientific">Streptomyces mauvecolor</name>
    <dbReference type="NCBI Taxonomy" id="58345"/>
    <lineage>
        <taxon>Bacteria</taxon>
        <taxon>Bacillati</taxon>
        <taxon>Actinomycetota</taxon>
        <taxon>Actinomycetes</taxon>
        <taxon>Kitasatosporales</taxon>
        <taxon>Streptomycetaceae</taxon>
        <taxon>Streptomyces</taxon>
    </lineage>
</organism>
<gene>
    <name evidence="1" type="ORF">ACFPFX_34885</name>
</gene>
<proteinExistence type="predicted"/>
<keyword evidence="2" id="KW-1185">Reference proteome</keyword>
<dbReference type="Proteomes" id="UP001595834">
    <property type="component" value="Unassembled WGS sequence"/>
</dbReference>
<sequence length="107" mass="11478">MTIHDTYGTKTHTAEELAGLLAPLLNLTFADHDSYYRGGYLKAEARGADIEIQPNAIPGDDEEDDLYSSVHAAFQTFVLVTAPAPDSALNATLTSIKGLEALAHEAF</sequence>
<dbReference type="EMBL" id="JBHSIZ010000049">
    <property type="protein sequence ID" value="MFC4961488.1"/>
    <property type="molecule type" value="Genomic_DNA"/>
</dbReference>
<comment type="caution">
    <text evidence="1">The sequence shown here is derived from an EMBL/GenBank/DDBJ whole genome shotgun (WGS) entry which is preliminary data.</text>
</comment>
<reference evidence="2" key="1">
    <citation type="journal article" date="2019" name="Int. J. Syst. Evol. Microbiol.">
        <title>The Global Catalogue of Microorganisms (GCM) 10K type strain sequencing project: providing services to taxonomists for standard genome sequencing and annotation.</title>
        <authorList>
            <consortium name="The Broad Institute Genomics Platform"/>
            <consortium name="The Broad Institute Genome Sequencing Center for Infectious Disease"/>
            <person name="Wu L."/>
            <person name="Ma J."/>
        </authorList>
    </citation>
    <scope>NUCLEOTIDE SEQUENCE [LARGE SCALE GENOMIC DNA]</scope>
    <source>
        <strain evidence="2">CCM 7224</strain>
    </source>
</reference>